<dbReference type="SUPFAM" id="SSF56219">
    <property type="entry name" value="DNase I-like"/>
    <property type="match status" value="1"/>
</dbReference>
<dbReference type="Proteomes" id="UP000031623">
    <property type="component" value="Chromosome"/>
</dbReference>
<evidence type="ECO:0000313" key="4">
    <source>
        <dbReference type="Proteomes" id="UP000031623"/>
    </source>
</evidence>
<evidence type="ECO:0000259" key="2">
    <source>
        <dbReference type="Pfam" id="PF03372"/>
    </source>
</evidence>
<evidence type="ECO:0000256" key="1">
    <source>
        <dbReference type="SAM" id="Phobius"/>
    </source>
</evidence>
<dbReference type="InterPro" id="IPR036691">
    <property type="entry name" value="Endo/exonu/phosph_ase_sf"/>
</dbReference>
<reference evidence="3 4" key="1">
    <citation type="journal article" date="2014" name="ISME J.">
        <title>Ecophysiology of Thioploca ingrica as revealed by the complete genome sequence supplemented with proteomic evidence.</title>
        <authorList>
            <person name="Kojima H."/>
            <person name="Ogura Y."/>
            <person name="Yamamoto N."/>
            <person name="Togashi T."/>
            <person name="Mori H."/>
            <person name="Watanabe T."/>
            <person name="Nemoto F."/>
            <person name="Kurokawa K."/>
            <person name="Hayashi T."/>
            <person name="Fukui M."/>
        </authorList>
    </citation>
    <scope>NUCLEOTIDE SEQUENCE [LARGE SCALE GENOMIC DNA]</scope>
</reference>
<dbReference type="AlphaFoldDB" id="A0A090AL30"/>
<dbReference type="STRING" id="40754.THII_2145"/>
<dbReference type="HOGENOM" id="CLU_796776_0_0_6"/>
<gene>
    <name evidence="3" type="ORF">THII_2145</name>
</gene>
<dbReference type="InterPro" id="IPR005135">
    <property type="entry name" value="Endo/exonuclease/phosphatase"/>
</dbReference>
<name>A0A090AL30_9GAMM</name>
<keyword evidence="1" id="KW-0472">Membrane</keyword>
<dbReference type="Gene3D" id="3.60.10.10">
    <property type="entry name" value="Endonuclease/exonuclease/phosphatase"/>
    <property type="match status" value="1"/>
</dbReference>
<evidence type="ECO:0000313" key="3">
    <source>
        <dbReference type="EMBL" id="BAP56442.1"/>
    </source>
</evidence>
<organism evidence="3 4">
    <name type="scientific">Thioploca ingrica</name>
    <dbReference type="NCBI Taxonomy" id="40754"/>
    <lineage>
        <taxon>Bacteria</taxon>
        <taxon>Pseudomonadati</taxon>
        <taxon>Pseudomonadota</taxon>
        <taxon>Gammaproteobacteria</taxon>
        <taxon>Thiotrichales</taxon>
        <taxon>Thiotrichaceae</taxon>
        <taxon>Thioploca</taxon>
    </lineage>
</organism>
<dbReference type="Pfam" id="PF03372">
    <property type="entry name" value="Exo_endo_phos"/>
    <property type="match status" value="1"/>
</dbReference>
<keyword evidence="1" id="KW-0812">Transmembrane</keyword>
<keyword evidence="1" id="KW-1133">Transmembrane helix</keyword>
<feature type="transmembrane region" description="Helical" evidence="1">
    <location>
        <begin position="20"/>
        <end position="38"/>
    </location>
</feature>
<accession>A0A090AL30</accession>
<dbReference type="EMBL" id="AP014633">
    <property type="protein sequence ID" value="BAP56442.1"/>
    <property type="molecule type" value="Genomic_DNA"/>
</dbReference>
<keyword evidence="4" id="KW-1185">Reference proteome</keyword>
<dbReference type="KEGG" id="tig:THII_2145"/>
<proteinExistence type="predicted"/>
<dbReference type="GO" id="GO:0003824">
    <property type="term" value="F:catalytic activity"/>
    <property type="evidence" value="ECO:0007669"/>
    <property type="project" value="InterPro"/>
</dbReference>
<protein>
    <submittedName>
        <fullName evidence="3">Membrane protein</fullName>
    </submittedName>
</protein>
<feature type="domain" description="Endonuclease/exonuclease/phosphatase" evidence="2">
    <location>
        <begin position="117"/>
        <end position="334"/>
    </location>
</feature>
<sequence>MKFRYYLRQFKLSQFLVRSLTYLLTIVTLLFILLALTGQIVRDRTVELGLLMYIPVLPLGLWTTALDLWQAGYSLPGFRFGLTLIGLGMMTWGEMSMTGQGAIPGHFNSDTQVSVLHWNISWGGNGSRTGWTSISHDIMQRHPDIAILTETPPKFKLNRFLNKPMGWSMVMYEESWHNPLAICSSWPIQLEQFVKIRDGVAMTVLVQVKNRPLRILAVDGKRNMSRRMTIMSHQLLPRWRTPLLSDIAQFIAQSDQQGKPIDIIAGDFNTISRSLGFDVFAQLGGGYYLASKYSSDWRGTWMSILPLYDIDHIWVHKHFLGLSTDIFTNLATDHRGQLVNFHLPTTSL</sequence>
<feature type="transmembrane region" description="Helical" evidence="1">
    <location>
        <begin position="50"/>
        <end position="69"/>
    </location>
</feature>